<dbReference type="Proteomes" id="UP000316598">
    <property type="component" value="Unassembled WGS sequence"/>
</dbReference>
<gene>
    <name evidence="1" type="ORF">Pla22_34010</name>
</gene>
<sequence>MKISGLANQWKTRDGLFANFDTEPYVNADGRLDIRGPMIKDLLTTLESRNGRDVYVGTSHSLLNFNTRDVSCDSDRVPSFARVYITWGLPSHDCWVFRVSARKLDRGRPTDIWYDIHCAHVATAADRIVDALAYADLPQTRI</sequence>
<dbReference type="EMBL" id="SJPI01000002">
    <property type="protein sequence ID" value="TWT50658.1"/>
    <property type="molecule type" value="Genomic_DNA"/>
</dbReference>
<accession>A0A5C5WIT7</accession>
<proteinExistence type="predicted"/>
<reference evidence="1 2" key="1">
    <citation type="submission" date="2019-02" db="EMBL/GenBank/DDBJ databases">
        <title>Deep-cultivation of Planctomycetes and their phenomic and genomic characterization uncovers novel biology.</title>
        <authorList>
            <person name="Wiegand S."/>
            <person name="Jogler M."/>
            <person name="Boedeker C."/>
            <person name="Pinto D."/>
            <person name="Vollmers J."/>
            <person name="Rivas-Marin E."/>
            <person name="Kohn T."/>
            <person name="Peeters S.H."/>
            <person name="Heuer A."/>
            <person name="Rast P."/>
            <person name="Oberbeckmann S."/>
            <person name="Bunk B."/>
            <person name="Jeske O."/>
            <person name="Meyerdierks A."/>
            <person name="Storesund J.E."/>
            <person name="Kallscheuer N."/>
            <person name="Luecker S."/>
            <person name="Lage O.M."/>
            <person name="Pohl T."/>
            <person name="Merkel B.J."/>
            <person name="Hornburger P."/>
            <person name="Mueller R.-W."/>
            <person name="Bruemmer F."/>
            <person name="Labrenz M."/>
            <person name="Spormann A.M."/>
            <person name="Op Den Camp H."/>
            <person name="Overmann J."/>
            <person name="Amann R."/>
            <person name="Jetten M.S.M."/>
            <person name="Mascher T."/>
            <person name="Medema M.H."/>
            <person name="Devos D.P."/>
            <person name="Kaster A.-K."/>
            <person name="Ovreas L."/>
            <person name="Rohde M."/>
            <person name="Galperin M.Y."/>
            <person name="Jogler C."/>
        </authorList>
    </citation>
    <scope>NUCLEOTIDE SEQUENCE [LARGE SCALE GENOMIC DNA]</scope>
    <source>
        <strain evidence="1 2">Pla22</strain>
    </source>
</reference>
<organism evidence="1 2">
    <name type="scientific">Rubripirellula amarantea</name>
    <dbReference type="NCBI Taxonomy" id="2527999"/>
    <lineage>
        <taxon>Bacteria</taxon>
        <taxon>Pseudomonadati</taxon>
        <taxon>Planctomycetota</taxon>
        <taxon>Planctomycetia</taxon>
        <taxon>Pirellulales</taxon>
        <taxon>Pirellulaceae</taxon>
        <taxon>Rubripirellula</taxon>
    </lineage>
</organism>
<evidence type="ECO:0000313" key="2">
    <source>
        <dbReference type="Proteomes" id="UP000316598"/>
    </source>
</evidence>
<name>A0A5C5WIT7_9BACT</name>
<keyword evidence="2" id="KW-1185">Reference proteome</keyword>
<comment type="caution">
    <text evidence="1">The sequence shown here is derived from an EMBL/GenBank/DDBJ whole genome shotgun (WGS) entry which is preliminary data.</text>
</comment>
<evidence type="ECO:0000313" key="1">
    <source>
        <dbReference type="EMBL" id="TWT50658.1"/>
    </source>
</evidence>
<protein>
    <submittedName>
        <fullName evidence="1">Uncharacterized protein</fullName>
    </submittedName>
</protein>
<dbReference type="AlphaFoldDB" id="A0A5C5WIT7"/>